<reference evidence="2" key="1">
    <citation type="submission" date="2022-12" db="EMBL/GenBank/DDBJ databases">
        <title>Chromosome-level genome assembly of the bean flower thrips Megalurothrips usitatus.</title>
        <authorList>
            <person name="Ma L."/>
            <person name="Liu Q."/>
            <person name="Li H."/>
            <person name="Cai W."/>
        </authorList>
    </citation>
    <scope>NUCLEOTIDE SEQUENCE</scope>
    <source>
        <strain evidence="2">Cailab_2022a</strain>
    </source>
</reference>
<dbReference type="Proteomes" id="UP001075354">
    <property type="component" value="Chromosome 13"/>
</dbReference>
<evidence type="ECO:0000256" key="1">
    <source>
        <dbReference type="SAM" id="MobiDB-lite"/>
    </source>
</evidence>
<evidence type="ECO:0000313" key="3">
    <source>
        <dbReference type="Proteomes" id="UP001075354"/>
    </source>
</evidence>
<name>A0AAV7XBJ7_9NEOP</name>
<proteinExistence type="predicted"/>
<sequence length="330" mass="36415">MKHATFLKHKGSCFRPLDRSINSGASSSHGLVEDTSSGALDISGEENVGPGQEMEAIDATDVEEESDDSEVSEQLPIEEVLQNCARTLLGHIKEGCNATQHIVKEVMRGVDDIQDVYLEVIKQKFKEHAGINEAVSINDAYEVIDKLKGCSIFEVLQNMEQFLLGTGMLVPPQKISLLSRQELRGLNVVSTDVDTAYIVPFLPQLEKLLNCEDVMKCVDNPQVSPPGVFRSILDGAFYRNHPVYLKDNKALAVIAFTDGAEYVDGASTRTGKHGTTYSGCLAISSQSYALLIELSCFWLQFKIRPYVSMALSQFSETSNKDSPNLLQMRE</sequence>
<gene>
    <name evidence="2" type="ORF">ONE63_003448</name>
</gene>
<protein>
    <submittedName>
        <fullName evidence="2">Uncharacterized protein</fullName>
    </submittedName>
</protein>
<evidence type="ECO:0000313" key="2">
    <source>
        <dbReference type="EMBL" id="KAJ1521813.1"/>
    </source>
</evidence>
<feature type="compositionally biased region" description="Polar residues" evidence="1">
    <location>
        <begin position="21"/>
        <end position="38"/>
    </location>
</feature>
<dbReference type="EMBL" id="JAPTSV010000013">
    <property type="protein sequence ID" value="KAJ1521813.1"/>
    <property type="molecule type" value="Genomic_DNA"/>
</dbReference>
<accession>A0AAV7XBJ7</accession>
<organism evidence="2 3">
    <name type="scientific">Megalurothrips usitatus</name>
    <name type="common">bean blossom thrips</name>
    <dbReference type="NCBI Taxonomy" id="439358"/>
    <lineage>
        <taxon>Eukaryota</taxon>
        <taxon>Metazoa</taxon>
        <taxon>Ecdysozoa</taxon>
        <taxon>Arthropoda</taxon>
        <taxon>Hexapoda</taxon>
        <taxon>Insecta</taxon>
        <taxon>Pterygota</taxon>
        <taxon>Neoptera</taxon>
        <taxon>Paraneoptera</taxon>
        <taxon>Thysanoptera</taxon>
        <taxon>Terebrantia</taxon>
        <taxon>Thripoidea</taxon>
        <taxon>Thripidae</taxon>
        <taxon>Megalurothrips</taxon>
    </lineage>
</organism>
<dbReference type="AlphaFoldDB" id="A0AAV7XBJ7"/>
<feature type="region of interest" description="Disordered" evidence="1">
    <location>
        <begin position="21"/>
        <end position="53"/>
    </location>
</feature>
<comment type="caution">
    <text evidence="2">The sequence shown here is derived from an EMBL/GenBank/DDBJ whole genome shotgun (WGS) entry which is preliminary data.</text>
</comment>
<keyword evidence="3" id="KW-1185">Reference proteome</keyword>